<dbReference type="SMART" id="SM01008">
    <property type="entry name" value="Ald_Xan_dh_C"/>
    <property type="match status" value="1"/>
</dbReference>
<evidence type="ECO:0000313" key="13">
    <source>
        <dbReference type="EMBL" id="ACX95704.1"/>
    </source>
</evidence>
<evidence type="ECO:0000256" key="4">
    <source>
        <dbReference type="ARBA" id="ARBA00022505"/>
    </source>
</evidence>
<dbReference type="KEGG" id="hna:Hneap_0859"/>
<organism evidence="13 14">
    <name type="scientific">Halothiobacillus neapolitanus (strain ATCC 23641 / DSM 15147 / CIP 104769 / NCIMB 8539 / c2)</name>
    <name type="common">Thiobacillus neapolitanus</name>
    <dbReference type="NCBI Taxonomy" id="555778"/>
    <lineage>
        <taxon>Bacteria</taxon>
        <taxon>Pseudomonadati</taxon>
        <taxon>Pseudomonadota</taxon>
        <taxon>Gammaproteobacteria</taxon>
        <taxon>Chromatiales</taxon>
        <taxon>Halothiobacillaceae</taxon>
        <taxon>Halothiobacillus</taxon>
    </lineage>
</organism>
<dbReference type="PANTHER" id="PTHR11908">
    <property type="entry name" value="XANTHINE DEHYDROGENASE"/>
    <property type="match status" value="1"/>
</dbReference>
<evidence type="ECO:0000256" key="6">
    <source>
        <dbReference type="ARBA" id="ARBA00022723"/>
    </source>
</evidence>
<dbReference type="InterPro" id="IPR016208">
    <property type="entry name" value="Ald_Oxase/xanthine_DH-like"/>
</dbReference>
<dbReference type="PANTHER" id="PTHR11908:SF132">
    <property type="entry name" value="ALDEHYDE OXIDASE 1-RELATED"/>
    <property type="match status" value="1"/>
</dbReference>
<dbReference type="SUPFAM" id="SSF56003">
    <property type="entry name" value="Molybdenum cofactor-binding domain"/>
    <property type="match status" value="1"/>
</dbReference>
<dbReference type="FunFam" id="3.30.365.10:FF:000002">
    <property type="entry name" value="Xanthine dehydrogenase oxidase"/>
    <property type="match status" value="1"/>
</dbReference>
<protein>
    <submittedName>
        <fullName evidence="13">Xanthine dehydrogenase, molybdopterin binding subunit</fullName>
        <ecNumber evidence="13">1.17.1.4</ecNumber>
    </submittedName>
</protein>
<evidence type="ECO:0000256" key="5">
    <source>
        <dbReference type="ARBA" id="ARBA00022714"/>
    </source>
</evidence>
<comment type="cofactor">
    <cofactor evidence="11">
        <name>Mo-molybdopterin cytosine dinucleotide</name>
        <dbReference type="ChEBI" id="CHEBI:71308"/>
    </cofactor>
</comment>
<dbReference type="AlphaFoldDB" id="D0KZ31"/>
<dbReference type="GO" id="GO:0030151">
    <property type="term" value="F:molybdenum ion binding"/>
    <property type="evidence" value="ECO:0007669"/>
    <property type="project" value="InterPro"/>
</dbReference>
<dbReference type="InterPro" id="IPR036856">
    <property type="entry name" value="Ald_Oxase/Xan_DH_a/b_sf"/>
</dbReference>
<evidence type="ECO:0000256" key="8">
    <source>
        <dbReference type="ARBA" id="ARBA00023004"/>
    </source>
</evidence>
<dbReference type="GO" id="GO:0004854">
    <property type="term" value="F:xanthine dehydrogenase activity"/>
    <property type="evidence" value="ECO:0007669"/>
    <property type="project" value="UniProtKB-EC"/>
</dbReference>
<name>D0KZ31_HALNC</name>
<keyword evidence="5" id="KW-0001">2Fe-2S</keyword>
<dbReference type="InterPro" id="IPR000674">
    <property type="entry name" value="Ald_Oxase/Xan_DH_a/b"/>
</dbReference>
<evidence type="ECO:0000256" key="3">
    <source>
        <dbReference type="ARBA" id="ARBA00006849"/>
    </source>
</evidence>
<reference evidence="13 14" key="1">
    <citation type="submission" date="2009-10" db="EMBL/GenBank/DDBJ databases">
        <title>Complete sequence of Halothiobacillus neapolitanus c2.</title>
        <authorList>
            <consortium name="US DOE Joint Genome Institute"/>
            <person name="Lucas S."/>
            <person name="Copeland A."/>
            <person name="Lapidus A."/>
            <person name="Glavina del Rio T."/>
            <person name="Tice H."/>
            <person name="Bruce D."/>
            <person name="Goodwin L."/>
            <person name="Pitluck S."/>
            <person name="Davenport K."/>
            <person name="Brettin T."/>
            <person name="Detter J.C."/>
            <person name="Han C."/>
            <person name="Tapia R."/>
            <person name="Larimer F."/>
            <person name="Land M."/>
            <person name="Hauser L."/>
            <person name="Kyrpides N."/>
            <person name="Mikhailova N."/>
            <person name="Kerfeld C."/>
            <person name="Cannon G."/>
            <person name="Heinhort S."/>
        </authorList>
    </citation>
    <scope>NUCLEOTIDE SEQUENCE [LARGE SCALE GENOMIC DNA]</scope>
    <source>
        <strain evidence="14">ATCC 23641 / c2</strain>
    </source>
</reference>
<dbReference type="Gene3D" id="3.30.365.10">
    <property type="entry name" value="Aldehyde oxidase/xanthine dehydrogenase, molybdopterin binding domain"/>
    <property type="match status" value="4"/>
</dbReference>
<keyword evidence="8" id="KW-0408">Iron</keyword>
<accession>D0KZ31</accession>
<evidence type="ECO:0000313" key="14">
    <source>
        <dbReference type="Proteomes" id="UP000009102"/>
    </source>
</evidence>
<dbReference type="SUPFAM" id="SSF54665">
    <property type="entry name" value="CO dehydrogenase molybdoprotein N-domain-like"/>
    <property type="match status" value="1"/>
</dbReference>
<dbReference type="InterPro" id="IPR008274">
    <property type="entry name" value="AldOxase/xan_DH_MoCoBD1"/>
</dbReference>
<dbReference type="NCBIfam" id="TIGR02965">
    <property type="entry name" value="xanthine_xdhB"/>
    <property type="match status" value="1"/>
</dbReference>
<comment type="cofactor">
    <cofactor evidence="10">
        <name>[2Fe-2S] cluster</name>
        <dbReference type="ChEBI" id="CHEBI:190135"/>
    </cofactor>
</comment>
<gene>
    <name evidence="13" type="ordered locus">Hneap_0859</name>
</gene>
<keyword evidence="4" id="KW-0500">Molybdenum</keyword>
<sequence>MHEPIHGITVNQIRADHVNSGVGASVKHDSAIKHVSGEALYTDDLSEPRDLLHIYIAQSTQAHAKILRLDLDAVKAYPGVMAVIQASDVPGKNDFGAVIEGDPIFADGLVEYVGQSLFAVAAEHIDIARKAAALAQIEYEPLPALITVRDALASDSFVLPSKTFRRGEPEAHLAQAKHRLQGEIKIGGQDHYYLESNIALALSGEDGDLKIFSSTQHPTEIQHCCARVLGVPDHAINVEVRRMGGGFGGKESQPALFASIAALVTHHTGRPSKLRLDRDDDMTITGKRHDYLIRYDVGFDGQGRIQAIAFEAASRCGMSADLSGSINDRTMFHLDNAYYLEHVSIVSHRCKTHTVSNTAFRGFGGPQGMVAIERVIDEIAYQVGKDPLDVRKINFYGPADDPAGRNVTPYFMTVTDNILPEIISELETTADYTARRAQIMQFNRENTYLKKGLSLTPVKFGISFTATHLNQAGALMHIYSDGSIHLNHGGTEMGQGLFTKVAQIVAEEFQVEIDRIKITATTTDKVPNTSPTAASSGCDLNGQAARNAALILKGRLTEFAAEHYSVDAATIRFTAEGVIVGDKLIAFNALIQKAYFARISLSTTGFYSTPKIHFNAESGKGHPFFYFAYGAAVSEVTVDTLTGEYKVDRVDIVHDCGASINPAIDTGQVEGGFIQGMGWLTTEELVYDECGVLRTHAPSTYKIPACGDRPRIMNIQLRCDPNREESVYRSKAVGEPPLMLGISVFNALNDAVASLADYGRHPQIDAPATPERVLMACAKLRERECKPDQALTHA</sequence>
<dbReference type="RefSeq" id="WP_012823740.1">
    <property type="nucleotide sequence ID" value="NC_013422.1"/>
</dbReference>
<evidence type="ECO:0000259" key="12">
    <source>
        <dbReference type="SMART" id="SM01008"/>
    </source>
</evidence>
<keyword evidence="9" id="KW-0411">Iron-sulfur</keyword>
<dbReference type="Gene3D" id="3.90.1170.50">
    <property type="entry name" value="Aldehyde oxidase/xanthine dehydrogenase, a/b hammerhead"/>
    <property type="match status" value="1"/>
</dbReference>
<dbReference type="Pfam" id="PF01315">
    <property type="entry name" value="Ald_Xan_dh_C"/>
    <property type="match status" value="1"/>
</dbReference>
<comment type="similarity">
    <text evidence="3">Belongs to the xanthine dehydrogenase family.</text>
</comment>
<evidence type="ECO:0000256" key="9">
    <source>
        <dbReference type="ARBA" id="ARBA00023014"/>
    </source>
</evidence>
<dbReference type="GO" id="GO:0051537">
    <property type="term" value="F:2 iron, 2 sulfur cluster binding"/>
    <property type="evidence" value="ECO:0007669"/>
    <property type="project" value="UniProtKB-KW"/>
</dbReference>
<dbReference type="InterPro" id="IPR037165">
    <property type="entry name" value="AldOxase/xan_DH_Mopterin-bd_sf"/>
</dbReference>
<dbReference type="OrthoDB" id="9758509at2"/>
<evidence type="ECO:0000256" key="2">
    <source>
        <dbReference type="ARBA" id="ARBA00001974"/>
    </source>
</evidence>
<dbReference type="eggNOG" id="COG4631">
    <property type="taxonomic scope" value="Bacteria"/>
</dbReference>
<keyword evidence="6" id="KW-0479">Metal-binding</keyword>
<dbReference type="Proteomes" id="UP000009102">
    <property type="component" value="Chromosome"/>
</dbReference>
<evidence type="ECO:0000256" key="7">
    <source>
        <dbReference type="ARBA" id="ARBA00023002"/>
    </source>
</evidence>
<dbReference type="InterPro" id="IPR014309">
    <property type="entry name" value="Xanthine_DH_Mopterin-bd_su"/>
</dbReference>
<proteinExistence type="inferred from homology"/>
<dbReference type="HOGENOM" id="CLU_001681_4_1_6"/>
<dbReference type="GO" id="GO:0005506">
    <property type="term" value="F:iron ion binding"/>
    <property type="evidence" value="ECO:0007669"/>
    <property type="project" value="InterPro"/>
</dbReference>
<evidence type="ECO:0000256" key="1">
    <source>
        <dbReference type="ARBA" id="ARBA00001924"/>
    </source>
</evidence>
<comment type="cofactor">
    <cofactor evidence="1">
        <name>Mo-molybdopterin</name>
        <dbReference type="ChEBI" id="CHEBI:71302"/>
    </cofactor>
</comment>
<feature type="domain" description="Aldehyde oxidase/xanthine dehydrogenase a/b hammerhead" evidence="12">
    <location>
        <begin position="36"/>
        <end position="143"/>
    </location>
</feature>
<dbReference type="Pfam" id="PF02738">
    <property type="entry name" value="MoCoBD_1"/>
    <property type="match status" value="1"/>
</dbReference>
<keyword evidence="14" id="KW-1185">Reference proteome</keyword>
<dbReference type="FunFam" id="3.30.365.10:FF:000001">
    <property type="entry name" value="Xanthine dehydrogenase oxidase"/>
    <property type="match status" value="1"/>
</dbReference>
<evidence type="ECO:0000256" key="10">
    <source>
        <dbReference type="ARBA" id="ARBA00034078"/>
    </source>
</evidence>
<keyword evidence="7 13" id="KW-0560">Oxidoreductase</keyword>
<dbReference type="Pfam" id="PF20256">
    <property type="entry name" value="MoCoBD_2"/>
    <property type="match status" value="1"/>
</dbReference>
<dbReference type="EC" id="1.17.1.4" evidence="13"/>
<dbReference type="STRING" id="555778.Hneap_0859"/>
<dbReference type="EMBL" id="CP001801">
    <property type="protein sequence ID" value="ACX95704.1"/>
    <property type="molecule type" value="Genomic_DNA"/>
</dbReference>
<evidence type="ECO:0000256" key="11">
    <source>
        <dbReference type="ARBA" id="ARBA00053029"/>
    </source>
</evidence>
<comment type="cofactor">
    <cofactor evidence="2">
        <name>FAD</name>
        <dbReference type="ChEBI" id="CHEBI:57692"/>
    </cofactor>
</comment>
<dbReference type="InterPro" id="IPR046867">
    <property type="entry name" value="AldOxase/xan_DH_MoCoBD2"/>
</dbReference>